<dbReference type="InterPro" id="IPR001460">
    <property type="entry name" value="PCN-bd_Tpept"/>
</dbReference>
<dbReference type="SUPFAM" id="SSF56519">
    <property type="entry name" value="Penicillin binding protein dimerisation domain"/>
    <property type="match status" value="1"/>
</dbReference>
<keyword evidence="2 3" id="KW-0472">Membrane</keyword>
<feature type="domain" description="Penicillin-binding protein transpeptidase" evidence="4">
    <location>
        <begin position="264"/>
        <end position="569"/>
    </location>
</feature>
<sequence>MRSKQKFKYGLIIYGLIISFYLIIIFRLIHIQVFGDTEISKVDGKIYKQVIENELNTNRIFKPIRGNIYTRNNKLLATTVYRYKIFIDGSKIKNSDDKHEIMNVLFNNFKIDQQKIRNKIKREDKYIIIGRRVRDKKIKDFLKNLIANGVKPSFIKNEIDESELIIFQKYLKKIGIHCNKNDPVRVYPMGKLGSHVVGYLNYAGQGIGIEAEFDEFLEGEKSSDLNDLPLDGGDIYLTIDSNIQYFVEKAIKKGYKNYQPNAVSAVVLNPKTGDILSMANYPTYDPNYFYRVKDSSSLINKAIAHSFEPGSTFKLVTLSGAFEEKLISKNMQIDCNNGVIKYEGETIRDTLNNKILSLSEVFEKSSNVGAVKIADMMGKEDLYYYTKLFGFTENKTVALSNESKAYVRSPDKWAPSELANFSIGYGLATNLLRLTNSYAVVANSGKLMETHIISKIKRNNKVSEISPLEIRRVLDKETAKKVTDILVNVVDNGSAYRTRMKNLKIAGKTGTAIVFNRKEQKYKKDEYIGTFVGYFPAYNPKYVIGIMVNKPKTKGYASKFAVPIFKEIADDLVVYGGVE</sequence>
<proteinExistence type="predicted"/>
<keyword evidence="3" id="KW-1133">Transmembrane helix</keyword>
<dbReference type="Pfam" id="PF03717">
    <property type="entry name" value="PBP_dimer"/>
    <property type="match status" value="1"/>
</dbReference>
<dbReference type="InterPro" id="IPR012338">
    <property type="entry name" value="Beta-lactam/transpept-like"/>
</dbReference>
<comment type="subcellular location">
    <subcellularLocation>
        <location evidence="1">Membrane</location>
    </subcellularLocation>
</comment>
<dbReference type="InterPro" id="IPR050515">
    <property type="entry name" value="Beta-lactam/transpept"/>
</dbReference>
<dbReference type="InterPro" id="IPR036138">
    <property type="entry name" value="PBP_dimer_sf"/>
</dbReference>
<dbReference type="GO" id="GO:0008658">
    <property type="term" value="F:penicillin binding"/>
    <property type="evidence" value="ECO:0007669"/>
    <property type="project" value="InterPro"/>
</dbReference>
<keyword evidence="3" id="KW-0812">Transmembrane</keyword>
<gene>
    <name evidence="6" type="ORF">FXF47_07825</name>
</gene>
<comment type="caution">
    <text evidence="6">The sequence shown here is derived from an EMBL/GenBank/DDBJ whole genome shotgun (WGS) entry which is preliminary data.</text>
</comment>
<dbReference type="GO" id="GO:0005886">
    <property type="term" value="C:plasma membrane"/>
    <property type="evidence" value="ECO:0007669"/>
    <property type="project" value="TreeGrafter"/>
</dbReference>
<dbReference type="PANTHER" id="PTHR30627:SF1">
    <property type="entry name" value="PEPTIDOGLYCAN D,D-TRANSPEPTIDASE FTSI"/>
    <property type="match status" value="1"/>
</dbReference>
<organism evidence="6 7">
    <name type="scientific">Candidatus Mcinerneyibacterium aminivorans</name>
    <dbReference type="NCBI Taxonomy" id="2703815"/>
    <lineage>
        <taxon>Bacteria</taxon>
        <taxon>Candidatus Macinerneyibacteriota</taxon>
        <taxon>Candidatus Mcinerneyibacteria</taxon>
        <taxon>Candidatus Mcinerneyibacteriales</taxon>
        <taxon>Candidatus Mcinerneyibacteriaceae</taxon>
        <taxon>Candidatus Mcinerneyibacterium</taxon>
    </lineage>
</organism>
<reference evidence="6" key="1">
    <citation type="submission" date="2019-08" db="EMBL/GenBank/DDBJ databases">
        <title>Genomic characterization of a novel candidate phylum (ARYD3) from a high temperature, high salinity tertiary oil reservoir in north central Oklahoma, USA.</title>
        <authorList>
            <person name="Youssef N.H."/>
            <person name="Yadav A."/>
            <person name="Elshahed M.S."/>
        </authorList>
    </citation>
    <scope>NUCLEOTIDE SEQUENCE [LARGE SCALE GENOMIC DNA]</scope>
    <source>
        <strain evidence="6">ARYD3</strain>
    </source>
</reference>
<dbReference type="Gene3D" id="3.30.450.330">
    <property type="match status" value="1"/>
</dbReference>
<evidence type="ECO:0000259" key="5">
    <source>
        <dbReference type="Pfam" id="PF03717"/>
    </source>
</evidence>
<evidence type="ECO:0000256" key="1">
    <source>
        <dbReference type="ARBA" id="ARBA00004370"/>
    </source>
</evidence>
<evidence type="ECO:0000313" key="7">
    <source>
        <dbReference type="Proteomes" id="UP000324143"/>
    </source>
</evidence>
<evidence type="ECO:0000256" key="2">
    <source>
        <dbReference type="ARBA" id="ARBA00023136"/>
    </source>
</evidence>
<dbReference type="Proteomes" id="UP000324143">
    <property type="component" value="Unassembled WGS sequence"/>
</dbReference>
<evidence type="ECO:0000313" key="6">
    <source>
        <dbReference type="EMBL" id="TYB30677.1"/>
    </source>
</evidence>
<keyword evidence="7" id="KW-1185">Reference proteome</keyword>
<dbReference type="EMBL" id="VSIX01000089">
    <property type="protein sequence ID" value="TYB30677.1"/>
    <property type="molecule type" value="Genomic_DNA"/>
</dbReference>
<evidence type="ECO:0000256" key="3">
    <source>
        <dbReference type="SAM" id="Phobius"/>
    </source>
</evidence>
<name>A0A5D0MAH9_9BACT</name>
<feature type="transmembrane region" description="Helical" evidence="3">
    <location>
        <begin position="12"/>
        <end position="30"/>
    </location>
</feature>
<dbReference type="SUPFAM" id="SSF56601">
    <property type="entry name" value="beta-lactamase/transpeptidase-like"/>
    <property type="match status" value="1"/>
</dbReference>
<accession>A0A5D0MAH9</accession>
<dbReference type="Pfam" id="PF00905">
    <property type="entry name" value="Transpeptidase"/>
    <property type="match status" value="1"/>
</dbReference>
<dbReference type="Gene3D" id="3.90.1310.10">
    <property type="entry name" value="Penicillin-binding protein 2a (Domain 2)"/>
    <property type="match status" value="1"/>
</dbReference>
<dbReference type="PANTHER" id="PTHR30627">
    <property type="entry name" value="PEPTIDOGLYCAN D,D-TRANSPEPTIDASE"/>
    <property type="match status" value="1"/>
</dbReference>
<dbReference type="GO" id="GO:0071555">
    <property type="term" value="P:cell wall organization"/>
    <property type="evidence" value="ECO:0007669"/>
    <property type="project" value="TreeGrafter"/>
</dbReference>
<feature type="domain" description="Penicillin-binding protein dimerisation" evidence="5">
    <location>
        <begin position="62"/>
        <end position="203"/>
    </location>
</feature>
<dbReference type="Gene3D" id="3.40.710.10">
    <property type="entry name" value="DD-peptidase/beta-lactamase superfamily"/>
    <property type="match status" value="1"/>
</dbReference>
<protein>
    <submittedName>
        <fullName evidence="6">Penicillin-binding protein 2</fullName>
    </submittedName>
</protein>
<dbReference type="AlphaFoldDB" id="A0A5D0MAH9"/>
<evidence type="ECO:0000259" key="4">
    <source>
        <dbReference type="Pfam" id="PF00905"/>
    </source>
</evidence>
<dbReference type="InterPro" id="IPR005311">
    <property type="entry name" value="PBP_dimer"/>
</dbReference>